<evidence type="ECO:0000256" key="7">
    <source>
        <dbReference type="ARBA" id="ARBA00023157"/>
    </source>
</evidence>
<sequence>MIYPRSGYVFEEFRFPVEPRDTVVINGRSAVLDCKAQYPDTEPDIRWKKGGTFITLDRRRYIEHSKLHQPDQGEYQCFASVREVGSIISVKATMTVAYLERVFQEEPHDLTIHLGDTAMFACRIGGAPTPTVRWFRDELEIDPYDVNYDIHEDGVLEISSVQFTQLGRYKCKAENSDRSRTSRVAILQQNSDTLMTGSRSDNDQTDAVMTGIQQLLFCDSWTLLPITPLTETFVREMLGVKLFDVLSDVLLSDLIRATKERDSTPANVISSISSLLMDSGQGTGYSGDFSRVLHSALAELPLFISIHMLHLFVREMGEVDCGRPKINKFCAVFSSTTYKSVPPRFVMVPRDTVAVEGTSVLLFCGANGRDRFDAAPTVSWLKDGVTIDMSDLDTRFTMAGQGSLRIDALSPKDSGAYTCRATNEEDSIDAVAMLSVHVAPRFLRRPKSVVTQVNADVEFDCEVDGIPKPRITWLHNGDVITPTNYFQVIDGHDLKILGVVGSDAGMYQCFAENEVGSIEASAQMVIVEPGDHNASPTELPSVPRNLQVKIVSTRFITLSWQPPFKSGTSQILNYVVYFKEKGSNRERAQNTTQLEANIQHLKPGATYTFRVVAYNKAGPSPEAAEIKVDTDAELSVPGPPQDLHVVPLSPHSIKIEWSPPNMAADITTYKLYYYKVGAPEEHDLNTDLATSYILDGLTGYTEYSFRVLAYNQNGAGVSTDEVIARTYSGKPTAPPTNVTAEATSSTSIDVHWEPPPSENRNGIITGYKLRYRERQEKASTITTDGNRRDYVISTRWQHHNVVLNVKFTLFAIIMYQCDAAVAFVALVGEQYLQMYWFVIDLRPKTSYQIRVQAMTQNGTGPPSEWINTDTLETDLEENTVPGMPRAIHVRPMTDSILISWTPPAEQDIMIRGYVLGYGINVPDLFKQVLKAGQRYYTIRNLAPNSNYVISLRAFNNVGDGVPIYETATTRRATTPEPLTPMDPPLGLKAVVLTAKSVLLTWTDISLGDSQRINDNRYYTIAYNPKTSHKRKYINSTDLNAHIEDLKPDTEYEFSVKVIKGRRSSPPSMSIFVRTHEAEPATTPRDLTPVGFPGQPKWVKLSWQPPRVPNGQLTVQAKNSKGYGPPSPTVLYRTPRADGRGGGMLELPDDYGKAGDRGHAYRPGGSYDYGQDVPRGYDTRNLPPSSRTSSDDKEKGGLSPMVMWIIIGSISGVTVIVVIIVTVILCRRRMTDADRKKKRGPGYKPANKSPKDLKPPDLWIDQMELKNMDKGAHETTASVSPLPRDHPDAKAVDDDGTGIMDRRRNSFISERNYDPASSEERYQRTPIRPKTTKPIMIPVDQPPPPREPIATAVPNGHIGGPENAVNPTPIRPVYPRTQYTSQYTSTPRVNAGDVTAPPPDGIDSSTLERRKARAERTRKQSNSNPRLTVRPQPQQPQASVQTSPYKNKVPPGINQAQLARSPLPVVTPRAPDVTRCGSKDDSSDYGPGPKSVSTEDLTAQMANLEGLMKDLNAITQQEFEC</sequence>
<feature type="region of interest" description="Disordered" evidence="10">
    <location>
        <begin position="1270"/>
        <end position="1299"/>
    </location>
</feature>
<dbReference type="SMART" id="SM00408">
    <property type="entry name" value="IGc2"/>
    <property type="match status" value="4"/>
</dbReference>
<evidence type="ECO:0000256" key="4">
    <source>
        <dbReference type="ARBA" id="ARBA00022737"/>
    </source>
</evidence>
<dbReference type="SMART" id="SM00409">
    <property type="entry name" value="IG"/>
    <property type="match status" value="4"/>
</dbReference>
<dbReference type="GO" id="GO:0016020">
    <property type="term" value="C:membrane"/>
    <property type="evidence" value="ECO:0007669"/>
    <property type="project" value="UniProtKB-SubCell"/>
</dbReference>
<feature type="domain" description="Fibronectin type-III" evidence="13">
    <location>
        <begin position="880"/>
        <end position="977"/>
    </location>
</feature>
<dbReference type="SUPFAM" id="SSF48726">
    <property type="entry name" value="Immunoglobulin"/>
    <property type="match status" value="4"/>
</dbReference>
<dbReference type="CDD" id="cd00063">
    <property type="entry name" value="FN3"/>
    <property type="match status" value="5"/>
</dbReference>
<evidence type="ECO:0000256" key="10">
    <source>
        <dbReference type="SAM" id="MobiDB-lite"/>
    </source>
</evidence>
<keyword evidence="7" id="KW-1015">Disulfide bond</keyword>
<feature type="compositionally biased region" description="Basic and acidic residues" evidence="10">
    <location>
        <begin position="1405"/>
        <end position="1417"/>
    </location>
</feature>
<dbReference type="Proteomes" id="UP001208570">
    <property type="component" value="Unassembled WGS sequence"/>
</dbReference>
<dbReference type="Gene3D" id="2.60.40.10">
    <property type="entry name" value="Immunoglobulins"/>
    <property type="match status" value="9"/>
</dbReference>
<feature type="domain" description="Fibronectin type-III" evidence="13">
    <location>
        <begin position="734"/>
        <end position="873"/>
    </location>
</feature>
<feature type="region of interest" description="Disordered" evidence="10">
    <location>
        <begin position="1231"/>
        <end position="1256"/>
    </location>
</feature>
<reference evidence="14" key="1">
    <citation type="journal article" date="2023" name="Mol. Biol. Evol.">
        <title>Third-Generation Sequencing Reveals the Adaptive Role of the Epigenome in Three Deep-Sea Polychaetes.</title>
        <authorList>
            <person name="Perez M."/>
            <person name="Aroh O."/>
            <person name="Sun Y."/>
            <person name="Lan Y."/>
            <person name="Juniper S.K."/>
            <person name="Young C.R."/>
            <person name="Angers B."/>
            <person name="Qian P.Y."/>
        </authorList>
    </citation>
    <scope>NUCLEOTIDE SEQUENCE</scope>
    <source>
        <strain evidence="14">P08H-3</strain>
    </source>
</reference>
<keyword evidence="5 11" id="KW-1133">Transmembrane helix</keyword>
<feature type="domain" description="Fibronectin type-III" evidence="13">
    <location>
        <begin position="983"/>
        <end position="1077"/>
    </location>
</feature>
<evidence type="ECO:0000256" key="3">
    <source>
        <dbReference type="ARBA" id="ARBA00022692"/>
    </source>
</evidence>
<evidence type="ECO:0000313" key="15">
    <source>
        <dbReference type="Proteomes" id="UP001208570"/>
    </source>
</evidence>
<dbReference type="PROSITE" id="PS50853">
    <property type="entry name" value="FN3"/>
    <property type="match status" value="5"/>
</dbReference>
<dbReference type="PROSITE" id="PS50835">
    <property type="entry name" value="IG_LIKE"/>
    <property type="match status" value="4"/>
</dbReference>
<dbReference type="SUPFAM" id="SSF49265">
    <property type="entry name" value="Fibronectin type III"/>
    <property type="match status" value="4"/>
</dbReference>
<dbReference type="Pfam" id="PF06583">
    <property type="entry name" value="Neogenin_C"/>
    <property type="match status" value="2"/>
</dbReference>
<keyword evidence="3 11" id="KW-0812">Transmembrane</keyword>
<keyword evidence="8" id="KW-0325">Glycoprotein</keyword>
<evidence type="ECO:0000256" key="5">
    <source>
        <dbReference type="ARBA" id="ARBA00022989"/>
    </source>
</evidence>
<comment type="similarity">
    <text evidence="2">Belongs to the immunoglobulin superfamily. DCC family.</text>
</comment>
<feature type="domain" description="Ig-like" evidence="12">
    <location>
        <begin position="4"/>
        <end position="95"/>
    </location>
</feature>
<evidence type="ECO:0008006" key="16">
    <source>
        <dbReference type="Google" id="ProtNLM"/>
    </source>
</evidence>
<evidence type="ECO:0000256" key="1">
    <source>
        <dbReference type="ARBA" id="ARBA00004479"/>
    </source>
</evidence>
<comment type="caution">
    <text evidence="14">The sequence shown here is derived from an EMBL/GenBank/DDBJ whole genome shotgun (WGS) entry which is preliminary data.</text>
</comment>
<feature type="transmembrane region" description="Helical" evidence="11">
    <location>
        <begin position="1200"/>
        <end position="1225"/>
    </location>
</feature>
<name>A0AAD9JG87_9ANNE</name>
<evidence type="ECO:0000259" key="13">
    <source>
        <dbReference type="PROSITE" id="PS50853"/>
    </source>
</evidence>
<gene>
    <name evidence="14" type="ORF">LSH36_340g05020</name>
</gene>
<dbReference type="InterPro" id="IPR003599">
    <property type="entry name" value="Ig_sub"/>
</dbReference>
<dbReference type="InterPro" id="IPR010560">
    <property type="entry name" value="Neogenin_C"/>
</dbReference>
<feature type="domain" description="Ig-like" evidence="12">
    <location>
        <begin position="440"/>
        <end position="525"/>
    </location>
</feature>
<evidence type="ECO:0000313" key="14">
    <source>
        <dbReference type="EMBL" id="KAK2152083.1"/>
    </source>
</evidence>
<feature type="compositionally biased region" description="Polar residues" evidence="10">
    <location>
        <begin position="1376"/>
        <end position="1387"/>
    </location>
</feature>
<dbReference type="FunFam" id="2.60.40.10:FF:000004">
    <property type="entry name" value="DCC isoform 1"/>
    <property type="match status" value="1"/>
</dbReference>
<dbReference type="PANTHER" id="PTHR44170">
    <property type="entry name" value="PROTEIN SIDEKICK"/>
    <property type="match status" value="1"/>
</dbReference>
<proteinExistence type="inferred from homology"/>
<feature type="domain" description="Ig-like" evidence="12">
    <location>
        <begin position="100"/>
        <end position="185"/>
    </location>
</feature>
<evidence type="ECO:0000256" key="9">
    <source>
        <dbReference type="ARBA" id="ARBA00023319"/>
    </source>
</evidence>
<dbReference type="InterPro" id="IPR003598">
    <property type="entry name" value="Ig_sub2"/>
</dbReference>
<dbReference type="Pfam" id="PF13927">
    <property type="entry name" value="Ig_3"/>
    <property type="match status" value="1"/>
</dbReference>
<keyword evidence="6 11" id="KW-0472">Membrane</keyword>
<comment type="subcellular location">
    <subcellularLocation>
        <location evidence="1">Membrane</location>
        <topology evidence="1">Single-pass type I membrane protein</topology>
    </subcellularLocation>
</comment>
<keyword evidence="15" id="KW-1185">Reference proteome</keyword>
<dbReference type="PANTHER" id="PTHR44170:SF54">
    <property type="entry name" value="FI24025P1"/>
    <property type="match status" value="1"/>
</dbReference>
<feature type="domain" description="Fibronectin type-III" evidence="13">
    <location>
        <begin position="542"/>
        <end position="633"/>
    </location>
</feature>
<organism evidence="14 15">
    <name type="scientific">Paralvinella palmiformis</name>
    <dbReference type="NCBI Taxonomy" id="53620"/>
    <lineage>
        <taxon>Eukaryota</taxon>
        <taxon>Metazoa</taxon>
        <taxon>Spiralia</taxon>
        <taxon>Lophotrochozoa</taxon>
        <taxon>Annelida</taxon>
        <taxon>Polychaeta</taxon>
        <taxon>Sedentaria</taxon>
        <taxon>Canalipalpata</taxon>
        <taxon>Terebellida</taxon>
        <taxon>Terebelliformia</taxon>
        <taxon>Alvinellidae</taxon>
        <taxon>Paralvinella</taxon>
    </lineage>
</organism>
<dbReference type="InterPro" id="IPR003961">
    <property type="entry name" value="FN3_dom"/>
</dbReference>
<dbReference type="InterPro" id="IPR013783">
    <property type="entry name" value="Ig-like_fold"/>
</dbReference>
<dbReference type="Pfam" id="PF00041">
    <property type="entry name" value="fn3"/>
    <property type="match status" value="5"/>
</dbReference>
<keyword evidence="9" id="KW-0393">Immunoglobulin domain</keyword>
<feature type="compositionally biased region" description="Basic and acidic residues" evidence="10">
    <location>
        <begin position="1282"/>
        <end position="1292"/>
    </location>
</feature>
<accession>A0AAD9JG87</accession>
<dbReference type="FunFam" id="2.60.40.10:FF:000133">
    <property type="entry name" value="Neogenin isoform 1"/>
    <property type="match status" value="1"/>
</dbReference>
<dbReference type="GO" id="GO:0098609">
    <property type="term" value="P:cell-cell adhesion"/>
    <property type="evidence" value="ECO:0007669"/>
    <property type="project" value="TreeGrafter"/>
</dbReference>
<feature type="compositionally biased region" description="Basic and acidic residues" evidence="10">
    <location>
        <begin position="1149"/>
        <end position="1158"/>
    </location>
</feature>
<evidence type="ECO:0000259" key="12">
    <source>
        <dbReference type="PROSITE" id="PS50835"/>
    </source>
</evidence>
<dbReference type="FunFam" id="2.60.40.10:FF:000032">
    <property type="entry name" value="palladin isoform X1"/>
    <property type="match status" value="1"/>
</dbReference>
<dbReference type="InterPro" id="IPR036116">
    <property type="entry name" value="FN3_sf"/>
</dbReference>
<dbReference type="InterPro" id="IPR007110">
    <property type="entry name" value="Ig-like_dom"/>
</dbReference>
<dbReference type="SMART" id="SM00060">
    <property type="entry name" value="FN3"/>
    <property type="match status" value="5"/>
</dbReference>
<feature type="region of interest" description="Disordered" evidence="10">
    <location>
        <begin position="1331"/>
        <end position="1492"/>
    </location>
</feature>
<dbReference type="InterPro" id="IPR013098">
    <property type="entry name" value="Ig_I-set"/>
</dbReference>
<dbReference type="Pfam" id="PF07679">
    <property type="entry name" value="I-set"/>
    <property type="match status" value="2"/>
</dbReference>
<evidence type="ECO:0000256" key="6">
    <source>
        <dbReference type="ARBA" id="ARBA00023136"/>
    </source>
</evidence>
<evidence type="ECO:0000256" key="8">
    <source>
        <dbReference type="ARBA" id="ARBA00023180"/>
    </source>
</evidence>
<feature type="region of interest" description="Disordered" evidence="10">
    <location>
        <begin position="1145"/>
        <end position="1194"/>
    </location>
</feature>
<evidence type="ECO:0000256" key="11">
    <source>
        <dbReference type="SAM" id="Phobius"/>
    </source>
</evidence>
<dbReference type="EMBL" id="JAODUP010000340">
    <property type="protein sequence ID" value="KAK2152083.1"/>
    <property type="molecule type" value="Genomic_DNA"/>
</dbReference>
<feature type="domain" description="Fibronectin type-III" evidence="13">
    <location>
        <begin position="639"/>
        <end position="729"/>
    </location>
</feature>
<evidence type="ECO:0000256" key="2">
    <source>
        <dbReference type="ARBA" id="ARBA00009588"/>
    </source>
</evidence>
<keyword evidence="4" id="KW-0677">Repeat</keyword>
<feature type="domain" description="Ig-like" evidence="12">
    <location>
        <begin position="343"/>
        <end position="435"/>
    </location>
</feature>
<protein>
    <recommendedName>
        <fullName evidence="16">Neogenin</fullName>
    </recommendedName>
</protein>
<dbReference type="InterPro" id="IPR036179">
    <property type="entry name" value="Ig-like_dom_sf"/>
</dbReference>
<feature type="compositionally biased region" description="Polar residues" evidence="10">
    <location>
        <begin position="1419"/>
        <end position="1444"/>
    </location>
</feature>